<keyword evidence="1" id="KW-1133">Transmembrane helix</keyword>
<accession>A0A0M5JFQ7</accession>
<dbReference type="Pfam" id="PF14171">
    <property type="entry name" value="SpoIISA_toxin"/>
    <property type="match status" value="1"/>
</dbReference>
<name>A0A0M5JFQ7_9BACI</name>
<gene>
    <name evidence="2" type="ORF">AM592_00400</name>
</gene>
<evidence type="ECO:0000313" key="3">
    <source>
        <dbReference type="Proteomes" id="UP000067625"/>
    </source>
</evidence>
<feature type="transmembrane region" description="Helical" evidence="1">
    <location>
        <begin position="65"/>
        <end position="83"/>
    </location>
</feature>
<dbReference type="GO" id="GO:0016020">
    <property type="term" value="C:membrane"/>
    <property type="evidence" value="ECO:0007669"/>
    <property type="project" value="InterPro"/>
</dbReference>
<dbReference type="OrthoDB" id="2852651at2"/>
<feature type="transmembrane region" description="Helical" evidence="1">
    <location>
        <begin position="7"/>
        <end position="29"/>
    </location>
</feature>
<protein>
    <submittedName>
        <fullName evidence="2">Uncharacterized protein</fullName>
    </submittedName>
</protein>
<dbReference type="Proteomes" id="UP000067625">
    <property type="component" value="Chromosome"/>
</dbReference>
<dbReference type="PATRIC" id="fig|1441095.3.peg.91"/>
<evidence type="ECO:0000256" key="1">
    <source>
        <dbReference type="SAM" id="Phobius"/>
    </source>
</evidence>
<keyword evidence="1" id="KW-0472">Membrane</keyword>
<feature type="transmembrane region" description="Helical" evidence="1">
    <location>
        <begin position="35"/>
        <end position="53"/>
    </location>
</feature>
<reference evidence="3" key="1">
    <citation type="submission" date="2015-08" db="EMBL/GenBank/DDBJ databases">
        <title>Genome sequencing project for genomic taxonomy and phylogenomics of Bacillus-like bacteria.</title>
        <authorList>
            <person name="Liu B."/>
            <person name="Wang J."/>
            <person name="Zhu Y."/>
            <person name="Liu G."/>
            <person name="Chen Q."/>
            <person name="Chen Z."/>
            <person name="Lan J."/>
            <person name="Che J."/>
            <person name="Ge C."/>
            <person name="Shi H."/>
            <person name="Pan Z."/>
            <person name="Liu X."/>
        </authorList>
    </citation>
    <scope>NUCLEOTIDE SEQUENCE [LARGE SCALE GENOMIC DNA]</scope>
    <source>
        <strain evidence="3">FJAT-4402</strain>
    </source>
</reference>
<evidence type="ECO:0000313" key="2">
    <source>
        <dbReference type="EMBL" id="ALC80227.1"/>
    </source>
</evidence>
<keyword evidence="1" id="KW-0812">Transmembrane</keyword>
<keyword evidence="3" id="KW-1185">Reference proteome</keyword>
<sequence length="295" mass="34179">MSISKKEIYLLAFSVIMIVLASGTAILFSVSFMKLFFGSSILYLFLAVVYYWVDSRGYWNNLGRIRRTFYLLFLILISVGFMTESISYLNWQQVITFVAMAVFADLAIFQTPHILSIWNTVFVQENEVRDALKESRQTILMNAKKAEKFSEVIQNTDIHFDEMPFPVSGKEYEQQMEEYICLYSGVFGFAITIFLFPVLESKKEKELHIDKTLKNISIRHAHQMTEDDREQLAVELSEGQIQVLQEDRLIAIPYFGNYYSIIVTVEAKDVAVDPIDASHVSSLLYIFDWYMEGID</sequence>
<feature type="transmembrane region" description="Helical" evidence="1">
    <location>
        <begin position="180"/>
        <end position="199"/>
    </location>
</feature>
<proteinExistence type="predicted"/>
<dbReference type="InterPro" id="IPR025940">
    <property type="entry name" value="SpoIISA_toxin"/>
</dbReference>
<dbReference type="AlphaFoldDB" id="A0A0M5JFQ7"/>
<dbReference type="RefSeq" id="WP_053601949.1">
    <property type="nucleotide sequence ID" value="NZ_CP012600.1"/>
</dbReference>
<organism evidence="2 3">
    <name type="scientific">Bacillus gobiensis</name>
    <dbReference type="NCBI Taxonomy" id="1441095"/>
    <lineage>
        <taxon>Bacteria</taxon>
        <taxon>Bacillati</taxon>
        <taxon>Bacillota</taxon>
        <taxon>Bacilli</taxon>
        <taxon>Bacillales</taxon>
        <taxon>Bacillaceae</taxon>
        <taxon>Bacillus</taxon>
    </lineage>
</organism>
<reference evidence="2 3" key="2">
    <citation type="journal article" date="2016" name="Int. J. Syst. Evol. Microbiol.">
        <title>Bacillus gobiensis sp. nov., isolated from a soil sample.</title>
        <authorList>
            <person name="Liu B."/>
            <person name="Liu G.H."/>
            <person name="Cetin S."/>
            <person name="Schumann P."/>
            <person name="Pan Z.Z."/>
            <person name="Chen Q.Q."/>
        </authorList>
    </citation>
    <scope>NUCLEOTIDE SEQUENCE [LARGE SCALE GENOMIC DNA]</scope>
    <source>
        <strain evidence="2 3">FJAT-4402</strain>
    </source>
</reference>
<dbReference type="EMBL" id="CP012600">
    <property type="protein sequence ID" value="ALC80227.1"/>
    <property type="molecule type" value="Genomic_DNA"/>
</dbReference>